<dbReference type="Proteomes" id="UP000277007">
    <property type="component" value="Unassembled WGS sequence"/>
</dbReference>
<dbReference type="InterPro" id="IPR011990">
    <property type="entry name" value="TPR-like_helical_dom_sf"/>
</dbReference>
<dbReference type="SUPFAM" id="SSF53756">
    <property type="entry name" value="UDP-Glycosyltransferase/glycogen phosphorylase"/>
    <property type="match status" value="1"/>
</dbReference>
<sequence length="468" mass="50596">MTDQASPQTPGQPGLVEQDVIDAAIACHHAGRALRAVTLLRRLLGVNPANHNALRLLGVFLRQAGQAPASIPLLERATALHPFVPVFHQDLQKSYEAVGRPDLASASYCRALLAEIRAGLGPDDAPPHPLGWSPERGCPIPLPPRGRRTEPVILFVSERWFLLDPRRGESNCMIFTIDGREACTPGASVGVFVDDLARGHGLPIDRLIERAVAEVDPDVVMLSPQVNGLLTALDPSAATLARLKRAHGFALAVTLYDMADDWGLAPVWPLEGLVDLVVSLDLPQPLAQARLPGWPVLGAWSPVDPTRFFDDGGPRDWVVSFVGQVRAARAAFLAEAQAAGLSLHIAGGQRGDAPLSLEDYAHALRRSQMTINLPLSQTGGVPHVKGRVFEALLSGTLLLEQDNPATAHWLRPMEHYVPFTDAADLAAKAHYYRDHPEEARAIAQRGRDHVRAALSPAAFWRAVLARLA</sequence>
<dbReference type="AlphaFoldDB" id="A0A3S0I4R2"/>
<accession>A0A3S0I4R2</accession>
<dbReference type="InterPro" id="IPR055259">
    <property type="entry name" value="YkvP/CgeB_Glyco_trans-like"/>
</dbReference>
<dbReference type="Pfam" id="PF13524">
    <property type="entry name" value="Glyco_trans_1_2"/>
    <property type="match status" value="1"/>
</dbReference>
<dbReference type="SUPFAM" id="SSF48452">
    <property type="entry name" value="TPR-like"/>
    <property type="match status" value="1"/>
</dbReference>
<dbReference type="OrthoDB" id="9807414at2"/>
<dbReference type="Gene3D" id="3.40.50.2000">
    <property type="entry name" value="Glycogen Phosphorylase B"/>
    <property type="match status" value="1"/>
</dbReference>
<dbReference type="EMBL" id="RXMA01000001">
    <property type="protein sequence ID" value="RTR24474.1"/>
    <property type="molecule type" value="Genomic_DNA"/>
</dbReference>
<dbReference type="Gene3D" id="1.25.40.10">
    <property type="entry name" value="Tetratricopeptide repeat domain"/>
    <property type="match status" value="1"/>
</dbReference>
<proteinExistence type="predicted"/>
<gene>
    <name evidence="2" type="ORF">EJ903_01545</name>
</gene>
<protein>
    <recommendedName>
        <fullName evidence="1">Spore protein YkvP/CgeB glycosyl transferase-like domain-containing protein</fullName>
    </recommendedName>
</protein>
<keyword evidence="3" id="KW-1185">Reference proteome</keyword>
<reference evidence="2 3" key="1">
    <citation type="submission" date="2018-12" db="EMBL/GenBank/DDBJ databases">
        <authorList>
            <person name="Yang Y."/>
        </authorList>
    </citation>
    <scope>NUCLEOTIDE SEQUENCE [LARGE SCALE GENOMIC DNA]</scope>
    <source>
        <strain evidence="2 3">L-25-5w-1</strain>
    </source>
</reference>
<feature type="domain" description="Spore protein YkvP/CgeB glycosyl transferase-like" evidence="1">
    <location>
        <begin position="330"/>
        <end position="463"/>
    </location>
</feature>
<evidence type="ECO:0000313" key="3">
    <source>
        <dbReference type="Proteomes" id="UP000277007"/>
    </source>
</evidence>
<evidence type="ECO:0000313" key="2">
    <source>
        <dbReference type="EMBL" id="RTR24474.1"/>
    </source>
</evidence>
<name>A0A3S0I4R2_9PROT</name>
<comment type="caution">
    <text evidence="2">The sequence shown here is derived from an EMBL/GenBank/DDBJ whole genome shotgun (WGS) entry which is preliminary data.</text>
</comment>
<organism evidence="2 3">
    <name type="scientific">Azospirillum griseum</name>
    <dbReference type="NCBI Taxonomy" id="2496639"/>
    <lineage>
        <taxon>Bacteria</taxon>
        <taxon>Pseudomonadati</taxon>
        <taxon>Pseudomonadota</taxon>
        <taxon>Alphaproteobacteria</taxon>
        <taxon>Rhodospirillales</taxon>
        <taxon>Azospirillaceae</taxon>
        <taxon>Azospirillum</taxon>
    </lineage>
</organism>
<evidence type="ECO:0000259" key="1">
    <source>
        <dbReference type="Pfam" id="PF13524"/>
    </source>
</evidence>
<dbReference type="RefSeq" id="WP_126611440.1">
    <property type="nucleotide sequence ID" value="NZ_JBHUCY010000008.1"/>
</dbReference>